<keyword evidence="5" id="KW-1003">Cell membrane</keyword>
<protein>
    <recommendedName>
        <fullName evidence="3">Membrane protein insertase YidC</fullName>
    </recommendedName>
    <alternativeName>
        <fullName evidence="12">Foldase YidC</fullName>
    </alternativeName>
    <alternativeName>
        <fullName evidence="11">Membrane integrase YidC</fullName>
    </alternativeName>
</protein>
<keyword evidence="7" id="KW-0653">Protein transport</keyword>
<dbReference type="InterPro" id="IPR028053">
    <property type="entry name" value="Membr_insert_YidC_N"/>
</dbReference>
<evidence type="ECO:0000256" key="4">
    <source>
        <dbReference type="ARBA" id="ARBA00022448"/>
    </source>
</evidence>
<feature type="region of interest" description="Disordered" evidence="13">
    <location>
        <begin position="549"/>
        <end position="576"/>
    </location>
</feature>
<dbReference type="NCBIfam" id="TIGR03593">
    <property type="entry name" value="yidC_nterm"/>
    <property type="match status" value="1"/>
</dbReference>
<evidence type="ECO:0000256" key="1">
    <source>
        <dbReference type="ARBA" id="ARBA00004429"/>
    </source>
</evidence>
<evidence type="ECO:0000259" key="16">
    <source>
        <dbReference type="Pfam" id="PF14849"/>
    </source>
</evidence>
<evidence type="ECO:0000256" key="3">
    <source>
        <dbReference type="ARBA" id="ARBA00015325"/>
    </source>
</evidence>
<organism evidence="17">
    <name type="scientific">marine metagenome</name>
    <dbReference type="NCBI Taxonomy" id="408172"/>
    <lineage>
        <taxon>unclassified sequences</taxon>
        <taxon>metagenomes</taxon>
        <taxon>ecological metagenomes</taxon>
    </lineage>
</organism>
<feature type="domain" description="Membrane insertase YidC/Oxa/ALB C-terminal" evidence="15">
    <location>
        <begin position="358"/>
        <end position="542"/>
    </location>
</feature>
<feature type="compositionally biased region" description="Polar residues" evidence="13">
    <location>
        <begin position="30"/>
        <end position="47"/>
    </location>
</feature>
<keyword evidence="8 14" id="KW-1133">Transmembrane helix</keyword>
<evidence type="ECO:0000256" key="5">
    <source>
        <dbReference type="ARBA" id="ARBA00022475"/>
    </source>
</evidence>
<dbReference type="InterPro" id="IPR019998">
    <property type="entry name" value="Membr_insert_YidC"/>
</dbReference>
<dbReference type="NCBIfam" id="TIGR03592">
    <property type="entry name" value="yidC_oxa1_cterm"/>
    <property type="match status" value="1"/>
</dbReference>
<reference evidence="17" key="1">
    <citation type="submission" date="2018-05" db="EMBL/GenBank/DDBJ databases">
        <authorList>
            <person name="Lanie J.A."/>
            <person name="Ng W.-L."/>
            <person name="Kazmierczak K.M."/>
            <person name="Andrzejewski T.M."/>
            <person name="Davidsen T.M."/>
            <person name="Wayne K.J."/>
            <person name="Tettelin H."/>
            <person name="Glass J.I."/>
            <person name="Rusch D."/>
            <person name="Podicherti R."/>
            <person name="Tsui H.-C.T."/>
            <person name="Winkler M.E."/>
        </authorList>
    </citation>
    <scope>NUCLEOTIDE SEQUENCE</scope>
</reference>
<dbReference type="PANTHER" id="PTHR12428">
    <property type="entry name" value="OXA1"/>
    <property type="match status" value="1"/>
</dbReference>
<dbReference type="PRINTS" id="PR01900">
    <property type="entry name" value="YIDCPROTEIN"/>
</dbReference>
<dbReference type="InterPro" id="IPR001708">
    <property type="entry name" value="YidC/ALB3/OXA1/COX18"/>
</dbReference>
<comment type="similarity">
    <text evidence="2">Belongs to the OXA1/ALB3/YidC family. Type 1 subfamily.</text>
</comment>
<gene>
    <name evidence="17" type="ORF">METZ01_LOCUS38661</name>
</gene>
<feature type="transmembrane region" description="Helical" evidence="14">
    <location>
        <begin position="503"/>
        <end position="527"/>
    </location>
</feature>
<keyword evidence="9 14" id="KW-0472">Membrane</keyword>
<dbReference type="EMBL" id="UINC01001652">
    <property type="protein sequence ID" value="SUZ85807.1"/>
    <property type="molecule type" value="Genomic_DNA"/>
</dbReference>
<dbReference type="GO" id="GO:0032977">
    <property type="term" value="F:membrane insertase activity"/>
    <property type="evidence" value="ECO:0007669"/>
    <property type="project" value="InterPro"/>
</dbReference>
<dbReference type="InterPro" id="IPR028055">
    <property type="entry name" value="YidC/Oxa/ALB_C"/>
</dbReference>
<evidence type="ECO:0000256" key="6">
    <source>
        <dbReference type="ARBA" id="ARBA00022692"/>
    </source>
</evidence>
<dbReference type="GO" id="GO:0015031">
    <property type="term" value="P:protein transport"/>
    <property type="evidence" value="ECO:0007669"/>
    <property type="project" value="UniProtKB-KW"/>
</dbReference>
<evidence type="ECO:0000256" key="9">
    <source>
        <dbReference type="ARBA" id="ARBA00023136"/>
    </source>
</evidence>
<comment type="subcellular location">
    <subcellularLocation>
        <location evidence="1">Cell inner membrane</location>
        <topology evidence="1">Multi-pass membrane protein</topology>
    </subcellularLocation>
</comment>
<accession>A0A381R7F7</accession>
<evidence type="ECO:0000256" key="13">
    <source>
        <dbReference type="SAM" id="MobiDB-lite"/>
    </source>
</evidence>
<proteinExistence type="inferred from homology"/>
<evidence type="ECO:0000256" key="7">
    <source>
        <dbReference type="ARBA" id="ARBA00022927"/>
    </source>
</evidence>
<keyword evidence="4" id="KW-0813">Transport</keyword>
<dbReference type="PRINTS" id="PR00701">
    <property type="entry name" value="60KDINNERMP"/>
</dbReference>
<evidence type="ECO:0000256" key="2">
    <source>
        <dbReference type="ARBA" id="ARBA00010527"/>
    </source>
</evidence>
<feature type="transmembrane region" description="Helical" evidence="14">
    <location>
        <begin position="433"/>
        <end position="454"/>
    </location>
</feature>
<sequence length="576" mass="64363">MEKRVLLAVFLSFLVLFIYQSLLGPSPERNQTIEPLSSAEDQATQQPIGRAATTPATAPVPIQEVAQLSAAETLVADETARDVIVETDFVRAVFSNEGAVLTSWRLKGYRDGQKEPLELIPQELEGVRPFSLLLETRPELTATLQKALFRPSRSELLVTNRIASLEFEYRDTSGLRALKVFRFDPDQPFVVHLEVEVETLEGPEDVILQWGPGLAGGDDGESSTFRRQGPQGIFSQAGEVSRLDASDLFEQADYDGRFDFVGIDDHYFISAAIPNDALVEVHYEPLAATAASERNLVAYDIQLPTTAAATFFVGPKDFDVLGNVNSEFVRAVHFGIFSWLVVPLHRSLKWVYGFVGNYGWSIIIITIMINALMFPLRHKSVVSMRKMQEIQPEMKAIQDRYKNLKATDPGKQKMNQELMGLYRERGVNPASGCLPMLLTMPVLFAFYSLLSVAIEIRDAPFILWIQDLSQHDPLYVTPLLMGVTMVAQQKMTPSTADPMQQKIMMVMPVVFTFMFLWAPSGLVLYWLMSNVWGVGQQIITNRVIGPPPVHNVRPPAERLIKKRGGGKKGSRSRNSS</sequence>
<dbReference type="Gene3D" id="2.70.98.90">
    <property type="match status" value="1"/>
</dbReference>
<dbReference type="CDD" id="cd19961">
    <property type="entry name" value="EcYidC-like_peri"/>
    <property type="match status" value="1"/>
</dbReference>
<keyword evidence="10" id="KW-0143">Chaperone</keyword>
<dbReference type="AlphaFoldDB" id="A0A381R7F7"/>
<evidence type="ECO:0000256" key="12">
    <source>
        <dbReference type="ARBA" id="ARBA00033342"/>
    </source>
</evidence>
<feature type="region of interest" description="Disordered" evidence="13">
    <location>
        <begin position="30"/>
        <end position="56"/>
    </location>
</feature>
<dbReference type="GO" id="GO:0005886">
    <property type="term" value="C:plasma membrane"/>
    <property type="evidence" value="ECO:0007669"/>
    <property type="project" value="UniProtKB-SubCell"/>
</dbReference>
<dbReference type="HAMAP" id="MF_01810">
    <property type="entry name" value="YidC_type1"/>
    <property type="match status" value="1"/>
</dbReference>
<evidence type="ECO:0000259" key="15">
    <source>
        <dbReference type="Pfam" id="PF02096"/>
    </source>
</evidence>
<evidence type="ECO:0000256" key="10">
    <source>
        <dbReference type="ARBA" id="ARBA00023186"/>
    </source>
</evidence>
<evidence type="ECO:0000256" key="11">
    <source>
        <dbReference type="ARBA" id="ARBA00033245"/>
    </source>
</evidence>
<feature type="transmembrane region" description="Helical" evidence="14">
    <location>
        <begin position="350"/>
        <end position="376"/>
    </location>
</feature>
<feature type="compositionally biased region" description="Basic residues" evidence="13">
    <location>
        <begin position="560"/>
        <end position="576"/>
    </location>
</feature>
<dbReference type="Pfam" id="PF02096">
    <property type="entry name" value="60KD_IMP"/>
    <property type="match status" value="1"/>
</dbReference>
<keyword evidence="6 14" id="KW-0812">Transmembrane</keyword>
<evidence type="ECO:0000256" key="14">
    <source>
        <dbReference type="SAM" id="Phobius"/>
    </source>
</evidence>
<evidence type="ECO:0000256" key="8">
    <source>
        <dbReference type="ARBA" id="ARBA00022989"/>
    </source>
</evidence>
<evidence type="ECO:0000313" key="17">
    <source>
        <dbReference type="EMBL" id="SUZ85807.1"/>
    </source>
</evidence>
<dbReference type="InterPro" id="IPR047196">
    <property type="entry name" value="YidC_ALB_C"/>
</dbReference>
<dbReference type="InterPro" id="IPR038221">
    <property type="entry name" value="YidC_periplasmic_sf"/>
</dbReference>
<dbReference type="Pfam" id="PF14849">
    <property type="entry name" value="YidC_periplas"/>
    <property type="match status" value="1"/>
</dbReference>
<dbReference type="PANTHER" id="PTHR12428:SF65">
    <property type="entry name" value="CYTOCHROME C OXIDASE ASSEMBLY PROTEIN COX18, MITOCHONDRIAL"/>
    <property type="match status" value="1"/>
</dbReference>
<dbReference type="GO" id="GO:0051205">
    <property type="term" value="P:protein insertion into membrane"/>
    <property type="evidence" value="ECO:0007669"/>
    <property type="project" value="TreeGrafter"/>
</dbReference>
<dbReference type="CDD" id="cd20070">
    <property type="entry name" value="5TM_YidC_Alb3"/>
    <property type="match status" value="1"/>
</dbReference>
<feature type="domain" description="Membrane insertase YidC N-terminal" evidence="16">
    <location>
        <begin position="84"/>
        <end position="345"/>
    </location>
</feature>
<name>A0A381R7F7_9ZZZZ</name>